<feature type="compositionally biased region" description="Basic and acidic residues" evidence="1">
    <location>
        <begin position="197"/>
        <end position="207"/>
    </location>
</feature>
<feature type="compositionally biased region" description="Basic and acidic residues" evidence="1">
    <location>
        <begin position="26"/>
        <end position="37"/>
    </location>
</feature>
<keyword evidence="2" id="KW-1185">Reference proteome</keyword>
<reference evidence="3" key="1">
    <citation type="submission" date="2022-11" db="UniProtKB">
        <authorList>
            <consortium name="WormBaseParasite"/>
        </authorList>
    </citation>
    <scope>IDENTIFICATION</scope>
</reference>
<dbReference type="WBParaSite" id="PDA_v2.g9654.t1">
    <property type="protein sequence ID" value="PDA_v2.g9654.t1"/>
    <property type="gene ID" value="PDA_v2.g9654"/>
</dbReference>
<evidence type="ECO:0000313" key="2">
    <source>
        <dbReference type="Proteomes" id="UP000887578"/>
    </source>
</evidence>
<evidence type="ECO:0000256" key="1">
    <source>
        <dbReference type="SAM" id="MobiDB-lite"/>
    </source>
</evidence>
<feature type="compositionally biased region" description="Low complexity" evidence="1">
    <location>
        <begin position="155"/>
        <end position="172"/>
    </location>
</feature>
<dbReference type="Proteomes" id="UP000887578">
    <property type="component" value="Unplaced"/>
</dbReference>
<name>A0A914QZ64_9BILA</name>
<sequence>MSNNKKLFPEREASAPQLNKLKSKSKIAEAAKSHRLLEPPQKITSKNRRQPYPEIQKKIVQLQSYPIDAKQLALARQSAMEFIIAATDSKIGPPPHGNAKNAEAARIRQERDVFMESAGRGLTLEEIKAEEKEVRWLVKNGKGIVQDTISNPDGSILSTFSSFSTTNSDLSTAGDQSTDNDEVDVEVETDVNGPTKNDADRKQKVDQVPRPILDSSSSDGYPSDYESPSTANDSYSIALRGGKHVEKLLPKVAAEQSTQQIKESKKKKSKNQDPKRVKHCSSKVDANVPRRSDSSEKLKVGVDQEKRCSLGELIRSIENEYNEDKEAASAIKENRLHRLKEHTTSTKLKNAKNDLKITAMDVFKHIGVELIQETQSTTHNASTTKKKQDS</sequence>
<feature type="compositionally biased region" description="Basic and acidic residues" evidence="1">
    <location>
        <begin position="288"/>
        <end position="302"/>
    </location>
</feature>
<feature type="compositionally biased region" description="Low complexity" evidence="1">
    <location>
        <begin position="214"/>
        <end position="229"/>
    </location>
</feature>
<dbReference type="AlphaFoldDB" id="A0A914QZ64"/>
<proteinExistence type="predicted"/>
<protein>
    <submittedName>
        <fullName evidence="3">Uncharacterized protein</fullName>
    </submittedName>
</protein>
<feature type="region of interest" description="Disordered" evidence="1">
    <location>
        <begin position="1"/>
        <end position="53"/>
    </location>
</feature>
<evidence type="ECO:0000313" key="3">
    <source>
        <dbReference type="WBParaSite" id="PDA_v2.g9654.t1"/>
    </source>
</evidence>
<feature type="compositionally biased region" description="Acidic residues" evidence="1">
    <location>
        <begin position="178"/>
        <end position="189"/>
    </location>
</feature>
<feature type="region of interest" description="Disordered" evidence="1">
    <location>
        <begin position="254"/>
        <end position="302"/>
    </location>
</feature>
<feature type="region of interest" description="Disordered" evidence="1">
    <location>
        <begin position="147"/>
        <end position="236"/>
    </location>
</feature>
<accession>A0A914QZ64</accession>
<organism evidence="2 3">
    <name type="scientific">Panagrolaimus davidi</name>
    <dbReference type="NCBI Taxonomy" id="227884"/>
    <lineage>
        <taxon>Eukaryota</taxon>
        <taxon>Metazoa</taxon>
        <taxon>Ecdysozoa</taxon>
        <taxon>Nematoda</taxon>
        <taxon>Chromadorea</taxon>
        <taxon>Rhabditida</taxon>
        <taxon>Tylenchina</taxon>
        <taxon>Panagrolaimomorpha</taxon>
        <taxon>Panagrolaimoidea</taxon>
        <taxon>Panagrolaimidae</taxon>
        <taxon>Panagrolaimus</taxon>
    </lineage>
</organism>